<comment type="caution">
    <text evidence="1">The sequence shown here is derived from an EMBL/GenBank/DDBJ whole genome shotgun (WGS) entry which is preliminary data.</text>
</comment>
<protein>
    <submittedName>
        <fullName evidence="1">Uncharacterized protein</fullName>
    </submittedName>
</protein>
<name>A0A2T4U5Z0_9BACI</name>
<dbReference type="EMBL" id="PZJJ01000013">
    <property type="protein sequence ID" value="PTL38821.1"/>
    <property type="molecule type" value="Genomic_DNA"/>
</dbReference>
<evidence type="ECO:0000313" key="1">
    <source>
        <dbReference type="EMBL" id="PTL38821.1"/>
    </source>
</evidence>
<reference evidence="1 2" key="1">
    <citation type="submission" date="2018-03" db="EMBL/GenBank/DDBJ databases">
        <title>Alkalicoccus saliphilus sp. nov., isolated from a mineral pool.</title>
        <authorList>
            <person name="Zhao B."/>
        </authorList>
    </citation>
    <scope>NUCLEOTIDE SEQUENCE [LARGE SCALE GENOMIC DNA]</scope>
    <source>
        <strain evidence="1 2">6AG</strain>
    </source>
</reference>
<gene>
    <name evidence="1" type="ORF">C6Y45_09290</name>
</gene>
<dbReference type="RefSeq" id="WP_107584953.1">
    <property type="nucleotide sequence ID" value="NZ_PZJJ01000013.1"/>
</dbReference>
<keyword evidence="2" id="KW-1185">Reference proteome</keyword>
<dbReference type="Proteomes" id="UP000240509">
    <property type="component" value="Unassembled WGS sequence"/>
</dbReference>
<organism evidence="1 2">
    <name type="scientific">Alkalicoccus saliphilus</name>
    <dbReference type="NCBI Taxonomy" id="200989"/>
    <lineage>
        <taxon>Bacteria</taxon>
        <taxon>Bacillati</taxon>
        <taxon>Bacillota</taxon>
        <taxon>Bacilli</taxon>
        <taxon>Bacillales</taxon>
        <taxon>Bacillaceae</taxon>
        <taxon>Alkalicoccus</taxon>
    </lineage>
</organism>
<evidence type="ECO:0000313" key="2">
    <source>
        <dbReference type="Proteomes" id="UP000240509"/>
    </source>
</evidence>
<accession>A0A2T4U5Z0</accession>
<dbReference type="OrthoDB" id="5091522at2"/>
<dbReference type="AlphaFoldDB" id="A0A2T4U5Z0"/>
<proteinExistence type="predicted"/>
<sequence>MTLEELEGFAVWTELHFAEKAGEYLYVENYKNDLRRRNDAYWKGFQELEESLKQAPPTVRTPFDLYKNTSGRRAVDF</sequence>